<reference evidence="3" key="1">
    <citation type="submission" date="2017-09" db="EMBL/GenBank/DDBJ databases">
        <authorList>
            <person name="Varghese N."/>
            <person name="Submissions S."/>
        </authorList>
    </citation>
    <scope>NUCLEOTIDE SEQUENCE [LARGE SCALE GENOMIC DNA]</scope>
    <source>
        <strain evidence="3">CGMCC 1.12803</strain>
    </source>
</reference>
<dbReference type="Proteomes" id="UP000219281">
    <property type="component" value="Unassembled WGS sequence"/>
</dbReference>
<evidence type="ECO:0000259" key="1">
    <source>
        <dbReference type="SMART" id="SM00782"/>
    </source>
</evidence>
<dbReference type="InterPro" id="IPR013988">
    <property type="entry name" value="YjdM_C"/>
</dbReference>
<dbReference type="EMBL" id="OCMT01000002">
    <property type="protein sequence ID" value="SOD15207.1"/>
    <property type="molecule type" value="Genomic_DNA"/>
</dbReference>
<dbReference type="Pfam" id="PF03831">
    <property type="entry name" value="YjdM"/>
    <property type="match status" value="1"/>
</dbReference>
<organism evidence="2 3">
    <name type="scientific">Pedobacter xixiisoli</name>
    <dbReference type="NCBI Taxonomy" id="1476464"/>
    <lineage>
        <taxon>Bacteria</taxon>
        <taxon>Pseudomonadati</taxon>
        <taxon>Bacteroidota</taxon>
        <taxon>Sphingobacteriia</taxon>
        <taxon>Sphingobacteriales</taxon>
        <taxon>Sphingobacteriaceae</taxon>
        <taxon>Pedobacter</taxon>
    </lineage>
</organism>
<dbReference type="Gene3D" id="2.30.30.40">
    <property type="entry name" value="SH3 Domains"/>
    <property type="match status" value="1"/>
</dbReference>
<proteinExistence type="predicted"/>
<evidence type="ECO:0000313" key="3">
    <source>
        <dbReference type="Proteomes" id="UP000219281"/>
    </source>
</evidence>
<dbReference type="SUPFAM" id="SSF82057">
    <property type="entry name" value="Prokaryotic SH3-related domain"/>
    <property type="match status" value="1"/>
</dbReference>
<feature type="domain" description="PhnA protein N-terminal proteobacterial" evidence="1">
    <location>
        <begin position="12"/>
        <end position="58"/>
    </location>
</feature>
<dbReference type="InterPro" id="IPR013991">
    <property type="entry name" value="PhnaA_N_proteobac"/>
</dbReference>
<accession>A0A285ZZX3</accession>
<keyword evidence="2" id="KW-0378">Hydrolase</keyword>
<protein>
    <submittedName>
        <fullName evidence="2">Phosphonoacetate hydrolase</fullName>
    </submittedName>
</protein>
<dbReference type="AlphaFoldDB" id="A0A285ZZX3"/>
<name>A0A285ZZX3_9SPHI</name>
<sequence length="192" mass="21382">MSLEFKKDMLEKLKERSGGLCELCSKTEATNAYVVSPKKDDAVENHVALCNDCLGNLEATDQSFYWRVVEGSIWNPEPSVQALSFRILQKYKDEDWASGVLSMVDLDEDVIQWGMSGLEAAAVHIDAFGNVLENGDTVVLTQALDVKGTSFSAPKGTVVKRIRLVHDNNEQIEGKINEQMIVILTKYVKKNN</sequence>
<dbReference type="GO" id="GO:0016787">
    <property type="term" value="F:hydrolase activity"/>
    <property type="evidence" value="ECO:0007669"/>
    <property type="project" value="UniProtKB-KW"/>
</dbReference>
<dbReference type="SMART" id="SM00782">
    <property type="entry name" value="PhnA_Zn_Ribbon"/>
    <property type="match status" value="1"/>
</dbReference>
<gene>
    <name evidence="2" type="ORF">SAMN06297358_2185</name>
</gene>
<keyword evidence="3" id="KW-1185">Reference proteome</keyword>
<evidence type="ECO:0000313" key="2">
    <source>
        <dbReference type="EMBL" id="SOD15207.1"/>
    </source>
</evidence>